<keyword evidence="2" id="KW-1185">Reference proteome</keyword>
<comment type="caution">
    <text evidence="1">The sequence shown here is derived from an EMBL/GenBank/DDBJ whole genome shotgun (WGS) entry which is preliminary data.</text>
</comment>
<reference evidence="1 2" key="1">
    <citation type="submission" date="2018-08" db="EMBL/GenBank/DDBJ databases">
        <title>Meiothermus granaticius genome AF-68 sequencing project.</title>
        <authorList>
            <person name="Da Costa M.S."/>
            <person name="Albuquerque L."/>
            <person name="Raposo P."/>
            <person name="Froufe H.J.C."/>
            <person name="Barroso C.S."/>
            <person name="Egas C."/>
        </authorList>
    </citation>
    <scope>NUCLEOTIDE SEQUENCE [LARGE SCALE GENOMIC DNA]</scope>
    <source>
        <strain evidence="1 2">AF-68</strain>
    </source>
</reference>
<gene>
    <name evidence="1" type="ORF">Mgrana_00501</name>
</gene>
<dbReference type="AlphaFoldDB" id="A0A399FD46"/>
<evidence type="ECO:0000313" key="2">
    <source>
        <dbReference type="Proteomes" id="UP000266178"/>
    </source>
</evidence>
<evidence type="ECO:0008006" key="3">
    <source>
        <dbReference type="Google" id="ProtNLM"/>
    </source>
</evidence>
<dbReference type="EMBL" id="QWLB01000004">
    <property type="protein sequence ID" value="RIH93675.1"/>
    <property type="molecule type" value="Genomic_DNA"/>
</dbReference>
<accession>A0A399FD46</accession>
<name>A0A399FD46_9DEIN</name>
<dbReference type="Pfam" id="PF11697">
    <property type="entry name" value="DUF3293"/>
    <property type="match status" value="1"/>
</dbReference>
<dbReference type="RefSeq" id="WP_119356021.1">
    <property type="nucleotide sequence ID" value="NZ_BJXM01000007.1"/>
</dbReference>
<organism evidence="1 2">
    <name type="scientific">Meiothermus granaticius NBRC 107808</name>
    <dbReference type="NCBI Taxonomy" id="1227551"/>
    <lineage>
        <taxon>Bacteria</taxon>
        <taxon>Thermotogati</taxon>
        <taxon>Deinococcota</taxon>
        <taxon>Deinococci</taxon>
        <taxon>Thermales</taxon>
        <taxon>Thermaceae</taxon>
        <taxon>Meiothermus</taxon>
    </lineage>
</organism>
<proteinExistence type="predicted"/>
<dbReference type="Proteomes" id="UP000266178">
    <property type="component" value="Unassembled WGS sequence"/>
</dbReference>
<dbReference type="InterPro" id="IPR021710">
    <property type="entry name" value="DUF3293"/>
</dbReference>
<evidence type="ECO:0000313" key="1">
    <source>
        <dbReference type="EMBL" id="RIH93675.1"/>
    </source>
</evidence>
<dbReference type="OrthoDB" id="27515at2"/>
<sequence length="147" mass="16281">MSTQPFAEVYKNAVYRGGDMAFSLSETPTGTQPFAGRRFAFVTAYNPRSQPLSGEENQKRHRELEREIQRLGLESAPGSGASPDGSWFEEGFILFGVGLEPALELGRRFEQHAILWGEGGKVGLAWCEDGRIEWFYPQALPTEGGIP</sequence>
<protein>
    <recommendedName>
        <fullName evidence="3">DUF3293 domain-containing protein</fullName>
    </recommendedName>
</protein>